<keyword evidence="2 8" id="KW-0813">Transport</keyword>
<comment type="similarity">
    <text evidence="8">Belongs to the ABC transporter superfamily. Energy-coupling factor EcfA family.</text>
</comment>
<protein>
    <recommendedName>
        <fullName evidence="8">Energy-coupling factor transporter ATP-binding protein EcfA2</fullName>
        <ecNumber evidence="8">7.-.-.-</ecNumber>
    </recommendedName>
</protein>
<dbReference type="InterPro" id="IPR027417">
    <property type="entry name" value="P-loop_NTPase"/>
</dbReference>
<comment type="subunit">
    <text evidence="8">Forms a stable energy-coupling factor (ECF) transporter complex composed of 2 membrane-embedded substrate-binding proteins (S component), 2 ATP-binding proteins (A component) and 2 transmembrane proteins (T component).</text>
</comment>
<accession>A0AAW3JSQ5</accession>
<comment type="function">
    <text evidence="8">ATP-binding (A) component of a common energy-coupling factor (ECF) ABC-transporter complex.</text>
</comment>
<dbReference type="CDD" id="cd03225">
    <property type="entry name" value="ABC_cobalt_CbiO_domain1"/>
    <property type="match status" value="1"/>
</dbReference>
<evidence type="ECO:0000256" key="3">
    <source>
        <dbReference type="ARBA" id="ARBA00022475"/>
    </source>
</evidence>
<evidence type="ECO:0000256" key="1">
    <source>
        <dbReference type="ARBA" id="ARBA00004202"/>
    </source>
</evidence>
<dbReference type="PROSITE" id="PS50893">
    <property type="entry name" value="ABC_TRANSPORTER_2"/>
    <property type="match status" value="1"/>
</dbReference>
<dbReference type="InterPro" id="IPR015856">
    <property type="entry name" value="ABC_transpr_CbiO/EcfA_su"/>
</dbReference>
<dbReference type="Pfam" id="PF00005">
    <property type="entry name" value="ABC_tran"/>
    <property type="match status" value="1"/>
</dbReference>
<dbReference type="RefSeq" id="WP_055945151.1">
    <property type="nucleotide sequence ID" value="NZ_JAQDCV010000007.1"/>
</dbReference>
<comment type="subcellular location">
    <subcellularLocation>
        <location evidence="1 8">Cell membrane</location>
        <topology evidence="1 8">Peripheral membrane protein</topology>
    </subcellularLocation>
</comment>
<evidence type="ECO:0000256" key="7">
    <source>
        <dbReference type="ARBA" id="ARBA00023136"/>
    </source>
</evidence>
<dbReference type="Proteomes" id="UP000050833">
    <property type="component" value="Unassembled WGS sequence"/>
</dbReference>
<dbReference type="SMART" id="SM00382">
    <property type="entry name" value="AAA"/>
    <property type="match status" value="1"/>
</dbReference>
<evidence type="ECO:0000256" key="2">
    <source>
        <dbReference type="ARBA" id="ARBA00022448"/>
    </source>
</evidence>
<evidence type="ECO:0000313" key="10">
    <source>
        <dbReference type="EMBL" id="KQC85326.1"/>
    </source>
</evidence>
<dbReference type="InterPro" id="IPR030946">
    <property type="entry name" value="EcfA2"/>
</dbReference>
<evidence type="ECO:0000259" key="9">
    <source>
        <dbReference type="PROSITE" id="PS50893"/>
    </source>
</evidence>
<dbReference type="NCBIfam" id="TIGR04521">
    <property type="entry name" value="ECF_ATPase_2"/>
    <property type="match status" value="1"/>
</dbReference>
<keyword evidence="4 8" id="KW-0547">Nucleotide-binding</keyword>
<feature type="domain" description="ABC transporter" evidence="9">
    <location>
        <begin position="3"/>
        <end position="244"/>
    </location>
</feature>
<dbReference type="InterPro" id="IPR003439">
    <property type="entry name" value="ABC_transporter-like_ATP-bd"/>
</dbReference>
<organism evidence="10 11">
    <name type="scientific">Butyribacter intestini</name>
    <dbReference type="NCBI Taxonomy" id="1703332"/>
    <lineage>
        <taxon>Bacteria</taxon>
        <taxon>Bacillati</taxon>
        <taxon>Bacillota</taxon>
        <taxon>Clostridia</taxon>
        <taxon>Lachnospirales</taxon>
        <taxon>Lachnospiraceae</taxon>
        <taxon>Butyribacter</taxon>
    </lineage>
</organism>
<evidence type="ECO:0000256" key="8">
    <source>
        <dbReference type="RuleBase" id="RU365104"/>
    </source>
</evidence>
<dbReference type="SUPFAM" id="SSF52540">
    <property type="entry name" value="P-loop containing nucleoside triphosphate hydrolases"/>
    <property type="match status" value="1"/>
</dbReference>
<gene>
    <name evidence="10" type="ORF">APZ18_11615</name>
</gene>
<dbReference type="FunFam" id="3.40.50.300:FF:000224">
    <property type="entry name" value="Energy-coupling factor transporter ATP-binding protein EcfA"/>
    <property type="match status" value="1"/>
</dbReference>
<dbReference type="PANTHER" id="PTHR43553:SF27">
    <property type="entry name" value="ENERGY-COUPLING FACTOR TRANSPORTER ATP-BINDING PROTEIN ECFA2"/>
    <property type="match status" value="1"/>
</dbReference>
<dbReference type="InterPro" id="IPR017871">
    <property type="entry name" value="ABC_transporter-like_CS"/>
</dbReference>
<keyword evidence="5 8" id="KW-0067">ATP-binding</keyword>
<evidence type="ECO:0000256" key="5">
    <source>
        <dbReference type="ARBA" id="ARBA00022840"/>
    </source>
</evidence>
<evidence type="ECO:0000313" key="11">
    <source>
        <dbReference type="Proteomes" id="UP000050833"/>
    </source>
</evidence>
<dbReference type="EMBL" id="LLKB01000005">
    <property type="protein sequence ID" value="KQC85326.1"/>
    <property type="molecule type" value="Genomic_DNA"/>
</dbReference>
<dbReference type="PROSITE" id="PS00211">
    <property type="entry name" value="ABC_TRANSPORTER_1"/>
    <property type="match status" value="1"/>
</dbReference>
<dbReference type="InterPro" id="IPR050095">
    <property type="entry name" value="ECF_ABC_transporter_ATP-bd"/>
</dbReference>
<dbReference type="EC" id="7.-.-.-" evidence="8"/>
<keyword evidence="7 8" id="KW-0472">Membrane</keyword>
<sequence length="285" mass="31471">MGIRLENVDYVYAAGTAEEKKALDDINLKINDGEFIGLVGHTGSGKSTLTQLLNGLEKATSGNIYYEEKNIYDKGFSMKELRGNVGLVFQYPEHQLFEVSVIEDVKFGPKNLGLDNLEVEMRSFEALKMVGIGDDLLDASPFALSGGQKRRVAIAGVLAMKPKILILDEPMAGLDPAGRDEILELLAKLHRENDMTILLVSHSMDDVAKYVDRMIVMNDGKIVLDGEPRKVFKYQRELEEIGLGVPQATNVIHKLNVLGAGIEQECITPKEAADAIFNKYMKGNK</sequence>
<dbReference type="Gene3D" id="3.40.50.300">
    <property type="entry name" value="P-loop containing nucleotide triphosphate hydrolases"/>
    <property type="match status" value="1"/>
</dbReference>
<keyword evidence="11" id="KW-1185">Reference proteome</keyword>
<keyword evidence="6" id="KW-1278">Translocase</keyword>
<name>A0AAW3JSQ5_9FIRM</name>
<keyword evidence="3 8" id="KW-1003">Cell membrane</keyword>
<evidence type="ECO:0000256" key="4">
    <source>
        <dbReference type="ARBA" id="ARBA00022741"/>
    </source>
</evidence>
<reference evidence="10 11" key="1">
    <citation type="submission" date="2015-10" db="EMBL/GenBank/DDBJ databases">
        <title>Butyribacter intestini gen. nov., sp. nov., a butyric acid-producing bacterium of the family Lachnospiraceae isolated from the human faeces.</title>
        <authorList>
            <person name="Zou Y."/>
            <person name="Xue W."/>
            <person name="Luo G."/>
            <person name="Lv M."/>
        </authorList>
    </citation>
    <scope>NUCLEOTIDE SEQUENCE [LARGE SCALE GENOMIC DNA]</scope>
    <source>
        <strain evidence="10 11">TF01-11</strain>
    </source>
</reference>
<evidence type="ECO:0000256" key="6">
    <source>
        <dbReference type="ARBA" id="ARBA00022967"/>
    </source>
</evidence>
<dbReference type="PANTHER" id="PTHR43553">
    <property type="entry name" value="HEAVY METAL TRANSPORTER"/>
    <property type="match status" value="1"/>
</dbReference>
<dbReference type="GO" id="GO:0042626">
    <property type="term" value="F:ATPase-coupled transmembrane transporter activity"/>
    <property type="evidence" value="ECO:0007669"/>
    <property type="project" value="TreeGrafter"/>
</dbReference>
<dbReference type="InterPro" id="IPR003593">
    <property type="entry name" value="AAA+_ATPase"/>
</dbReference>
<dbReference type="GO" id="GO:0016887">
    <property type="term" value="F:ATP hydrolysis activity"/>
    <property type="evidence" value="ECO:0007669"/>
    <property type="project" value="InterPro"/>
</dbReference>
<comment type="caution">
    <text evidence="10">The sequence shown here is derived from an EMBL/GenBank/DDBJ whole genome shotgun (WGS) entry which is preliminary data.</text>
</comment>
<dbReference type="AlphaFoldDB" id="A0AAW3JSQ5"/>
<proteinExistence type="inferred from homology"/>
<dbReference type="GO" id="GO:0043190">
    <property type="term" value="C:ATP-binding cassette (ABC) transporter complex"/>
    <property type="evidence" value="ECO:0007669"/>
    <property type="project" value="TreeGrafter"/>
</dbReference>
<dbReference type="GO" id="GO:0005524">
    <property type="term" value="F:ATP binding"/>
    <property type="evidence" value="ECO:0007669"/>
    <property type="project" value="UniProtKB-UniRule"/>
</dbReference>